<keyword evidence="2" id="KW-1185">Reference proteome</keyword>
<gene>
    <name evidence="1" type="ORF">Pint_11349</name>
</gene>
<comment type="caution">
    <text evidence="1">The sequence shown here is derived from an EMBL/GenBank/DDBJ whole genome shotgun (WGS) entry which is preliminary data.</text>
</comment>
<reference evidence="2" key="1">
    <citation type="journal article" date="2023" name="G3 (Bethesda)">
        <title>Genome assembly and association tests identify interacting loci associated with vigor, precocity, and sex in interspecific pistachio rootstocks.</title>
        <authorList>
            <person name="Palmer W."/>
            <person name="Jacygrad E."/>
            <person name="Sagayaradj S."/>
            <person name="Cavanaugh K."/>
            <person name="Han R."/>
            <person name="Bertier L."/>
            <person name="Beede B."/>
            <person name="Kafkas S."/>
            <person name="Golino D."/>
            <person name="Preece J."/>
            <person name="Michelmore R."/>
        </authorList>
    </citation>
    <scope>NUCLEOTIDE SEQUENCE [LARGE SCALE GENOMIC DNA]</scope>
</reference>
<dbReference type="Proteomes" id="UP001163603">
    <property type="component" value="Chromosome 12"/>
</dbReference>
<sequence>MWRCFRANCGWAGQAFADSNNNRKVLSSKQMTENSLGLEPLGDKAVESRVSG</sequence>
<organism evidence="1 2">
    <name type="scientific">Pistacia integerrima</name>
    <dbReference type="NCBI Taxonomy" id="434235"/>
    <lineage>
        <taxon>Eukaryota</taxon>
        <taxon>Viridiplantae</taxon>
        <taxon>Streptophyta</taxon>
        <taxon>Embryophyta</taxon>
        <taxon>Tracheophyta</taxon>
        <taxon>Spermatophyta</taxon>
        <taxon>Magnoliopsida</taxon>
        <taxon>eudicotyledons</taxon>
        <taxon>Gunneridae</taxon>
        <taxon>Pentapetalae</taxon>
        <taxon>rosids</taxon>
        <taxon>malvids</taxon>
        <taxon>Sapindales</taxon>
        <taxon>Anacardiaceae</taxon>
        <taxon>Pistacia</taxon>
    </lineage>
</organism>
<name>A0ACC0XIG0_9ROSI</name>
<evidence type="ECO:0000313" key="1">
    <source>
        <dbReference type="EMBL" id="KAJ0018125.1"/>
    </source>
</evidence>
<accession>A0ACC0XIG0</accession>
<proteinExistence type="predicted"/>
<evidence type="ECO:0000313" key="2">
    <source>
        <dbReference type="Proteomes" id="UP001163603"/>
    </source>
</evidence>
<dbReference type="EMBL" id="CM047747">
    <property type="protein sequence ID" value="KAJ0018125.1"/>
    <property type="molecule type" value="Genomic_DNA"/>
</dbReference>
<protein>
    <submittedName>
        <fullName evidence="1">Uncharacterized protein</fullName>
    </submittedName>
</protein>